<comment type="caution">
    <text evidence="6">The sequence shown here is derived from an EMBL/GenBank/DDBJ whole genome shotgun (WGS) entry which is preliminary data.</text>
</comment>
<dbReference type="GO" id="GO:0003700">
    <property type="term" value="F:DNA-binding transcription factor activity"/>
    <property type="evidence" value="ECO:0007669"/>
    <property type="project" value="InterPro"/>
</dbReference>
<dbReference type="EMBL" id="VSSQ01005657">
    <property type="protein sequence ID" value="MPM29975.1"/>
    <property type="molecule type" value="Genomic_DNA"/>
</dbReference>
<dbReference type="GO" id="GO:0003677">
    <property type="term" value="F:DNA binding"/>
    <property type="evidence" value="ECO:0007669"/>
    <property type="project" value="UniProtKB-KW"/>
</dbReference>
<proteinExistence type="predicted"/>
<dbReference type="InterPro" id="IPR036390">
    <property type="entry name" value="WH_DNA-bd_sf"/>
</dbReference>
<sequence>MQFNTLSPIYLQIAQYMHDLILNRVWNDGERIPSVRDMAMELEVNPNTVIRTYALLQDEGTLENQRGIGYFTAKDARSLVLKQRRERFFKKEVPALLSTMETLGLTMEDLQKYAEHSRQEGDDHEDKSQEE</sequence>
<gene>
    <name evidence="6" type="primary">ytrA_21</name>
    <name evidence="6" type="ORF">SDC9_76517</name>
</gene>
<evidence type="ECO:0000256" key="4">
    <source>
        <dbReference type="SAM" id="MobiDB-lite"/>
    </source>
</evidence>
<evidence type="ECO:0000313" key="6">
    <source>
        <dbReference type="EMBL" id="MPM29975.1"/>
    </source>
</evidence>
<dbReference type="Pfam" id="PF00392">
    <property type="entry name" value="GntR"/>
    <property type="match status" value="1"/>
</dbReference>
<dbReference type="PROSITE" id="PS50949">
    <property type="entry name" value="HTH_GNTR"/>
    <property type="match status" value="1"/>
</dbReference>
<dbReference type="CDD" id="cd07377">
    <property type="entry name" value="WHTH_GntR"/>
    <property type="match status" value="1"/>
</dbReference>
<accession>A0A644YN15</accession>
<keyword evidence="2" id="KW-0238">DNA-binding</keyword>
<dbReference type="InterPro" id="IPR000524">
    <property type="entry name" value="Tscrpt_reg_HTH_GntR"/>
</dbReference>
<reference evidence="6" key="1">
    <citation type="submission" date="2019-08" db="EMBL/GenBank/DDBJ databases">
        <authorList>
            <person name="Kucharzyk K."/>
            <person name="Murdoch R.W."/>
            <person name="Higgins S."/>
            <person name="Loffler F."/>
        </authorList>
    </citation>
    <scope>NUCLEOTIDE SEQUENCE</scope>
</reference>
<evidence type="ECO:0000259" key="5">
    <source>
        <dbReference type="PROSITE" id="PS50949"/>
    </source>
</evidence>
<feature type="region of interest" description="Disordered" evidence="4">
    <location>
        <begin position="111"/>
        <end position="131"/>
    </location>
</feature>
<dbReference type="AlphaFoldDB" id="A0A644YN15"/>
<evidence type="ECO:0000256" key="1">
    <source>
        <dbReference type="ARBA" id="ARBA00023015"/>
    </source>
</evidence>
<dbReference type="Gene3D" id="1.10.287.100">
    <property type="match status" value="1"/>
</dbReference>
<dbReference type="SUPFAM" id="SSF46785">
    <property type="entry name" value="Winged helix' DNA-binding domain"/>
    <property type="match status" value="1"/>
</dbReference>
<dbReference type="Gene3D" id="1.10.10.10">
    <property type="entry name" value="Winged helix-like DNA-binding domain superfamily/Winged helix DNA-binding domain"/>
    <property type="match status" value="1"/>
</dbReference>
<dbReference type="PANTHER" id="PTHR38445">
    <property type="entry name" value="HTH-TYPE TRANSCRIPTIONAL REPRESSOR YTRA"/>
    <property type="match status" value="1"/>
</dbReference>
<evidence type="ECO:0000256" key="2">
    <source>
        <dbReference type="ARBA" id="ARBA00023125"/>
    </source>
</evidence>
<dbReference type="InterPro" id="IPR036388">
    <property type="entry name" value="WH-like_DNA-bd_sf"/>
</dbReference>
<dbReference type="SMART" id="SM00345">
    <property type="entry name" value="HTH_GNTR"/>
    <property type="match status" value="1"/>
</dbReference>
<keyword evidence="3" id="KW-0804">Transcription</keyword>
<protein>
    <submittedName>
        <fullName evidence="6">HTH-type transcriptional repressor YtrA</fullName>
    </submittedName>
</protein>
<evidence type="ECO:0000256" key="3">
    <source>
        <dbReference type="ARBA" id="ARBA00023163"/>
    </source>
</evidence>
<name>A0A644YN15_9ZZZZ</name>
<keyword evidence="1" id="KW-0805">Transcription regulation</keyword>
<dbReference type="PANTHER" id="PTHR38445:SF10">
    <property type="entry name" value="GNTR-FAMILY TRANSCRIPTIONAL REGULATOR"/>
    <property type="match status" value="1"/>
</dbReference>
<organism evidence="6">
    <name type="scientific">bioreactor metagenome</name>
    <dbReference type="NCBI Taxonomy" id="1076179"/>
    <lineage>
        <taxon>unclassified sequences</taxon>
        <taxon>metagenomes</taxon>
        <taxon>ecological metagenomes</taxon>
    </lineage>
</organism>
<feature type="domain" description="HTH gntR-type" evidence="5">
    <location>
        <begin position="7"/>
        <end position="75"/>
    </location>
</feature>